<dbReference type="EMBL" id="ON529858">
    <property type="protein sequence ID" value="UTC29658.1"/>
    <property type="molecule type" value="Genomic_DNA"/>
</dbReference>
<keyword evidence="2" id="KW-1185">Reference proteome</keyword>
<sequence>MTDQQPATSNTQAVEGTYQPPLKKPEVVLGFKVAVVEEKYNARYVGVYDPNASGQSIAVFWTDNPDRSLGHDNYFGLFIRHGLDGEPGLPYITSAAKLRDIEFPAIEITAGEFLVSRGRHDYVTHPCGAMLDGGGAGYHRYNPNFPPTHIMRVIDGYEVFEPLVIDLGAVKDVTDEKRGETITQLAGPA</sequence>
<evidence type="ECO:0000313" key="1">
    <source>
        <dbReference type="EMBL" id="UTC29658.1"/>
    </source>
</evidence>
<protein>
    <submittedName>
        <fullName evidence="1">Uncharacterized protein</fullName>
    </submittedName>
</protein>
<evidence type="ECO:0000313" key="2">
    <source>
        <dbReference type="Proteomes" id="UP001057427"/>
    </source>
</evidence>
<accession>A0A9E7SRI6</accession>
<organism evidence="1 2">
    <name type="scientific">Brevundimonas phage vB_BgoS-Bajun</name>
    <dbReference type="NCBI Taxonomy" id="2948594"/>
    <lineage>
        <taxon>Viruses</taxon>
        <taxon>Duplodnaviria</taxon>
        <taxon>Heunggongvirae</taxon>
        <taxon>Uroviricota</taxon>
        <taxon>Caudoviricetes</taxon>
        <taxon>Dolichocephalovirinae</taxon>
    </lineage>
</organism>
<name>A0A9E7SRI6_9CAUD</name>
<dbReference type="Proteomes" id="UP001057427">
    <property type="component" value="Segment"/>
</dbReference>
<proteinExistence type="predicted"/>
<gene>
    <name evidence="1" type="ORF">BAJUN_00280</name>
</gene>
<reference evidence="1" key="1">
    <citation type="submission" date="2022-05" db="EMBL/GenBank/DDBJ databases">
        <authorList>
            <person name="Friedrich I."/>
            <person name="Poehlein A."/>
            <person name="Schneider D."/>
            <person name="Hertel R."/>
            <person name="Daniel R."/>
        </authorList>
    </citation>
    <scope>NUCLEOTIDE SEQUENCE</scope>
</reference>